<dbReference type="WBParaSite" id="nRc.2.0.1.t44616-RA">
    <property type="protein sequence ID" value="nRc.2.0.1.t44616-RA"/>
    <property type="gene ID" value="nRc.2.0.1.g44616"/>
</dbReference>
<dbReference type="Proteomes" id="UP000887565">
    <property type="component" value="Unplaced"/>
</dbReference>
<accession>A0A915L1M3</accession>
<proteinExistence type="predicted"/>
<reference evidence="2" key="1">
    <citation type="submission" date="2022-11" db="UniProtKB">
        <authorList>
            <consortium name="WormBaseParasite"/>
        </authorList>
    </citation>
    <scope>IDENTIFICATION</scope>
</reference>
<organism evidence="1 2">
    <name type="scientific">Romanomermis culicivorax</name>
    <name type="common">Nematode worm</name>
    <dbReference type="NCBI Taxonomy" id="13658"/>
    <lineage>
        <taxon>Eukaryota</taxon>
        <taxon>Metazoa</taxon>
        <taxon>Ecdysozoa</taxon>
        <taxon>Nematoda</taxon>
        <taxon>Enoplea</taxon>
        <taxon>Dorylaimia</taxon>
        <taxon>Mermithida</taxon>
        <taxon>Mermithoidea</taxon>
        <taxon>Mermithidae</taxon>
        <taxon>Romanomermis</taxon>
    </lineage>
</organism>
<evidence type="ECO:0000313" key="2">
    <source>
        <dbReference type="WBParaSite" id="nRc.2.0.1.t44616-RA"/>
    </source>
</evidence>
<name>A0A915L1M3_ROMCU</name>
<sequence length="95" mass="10386">MAKVLSLRGCSLSLLQRKCLKKGGGAILVDSSKHCWMFLSLAMLTDEIPGFSTEAKSMNAVTSHKKIIIDFVILTNSGKVDGKLSELLESNFIRN</sequence>
<evidence type="ECO:0000313" key="1">
    <source>
        <dbReference type="Proteomes" id="UP000887565"/>
    </source>
</evidence>
<dbReference type="AlphaFoldDB" id="A0A915L1M3"/>
<protein>
    <submittedName>
        <fullName evidence="2">Uncharacterized protein</fullName>
    </submittedName>
</protein>
<keyword evidence="1" id="KW-1185">Reference proteome</keyword>